<keyword evidence="7" id="KW-0378">Hydrolase</keyword>
<dbReference type="Gene3D" id="1.20.1050.60">
    <property type="entry name" value="alpha-1,2-mannosidase"/>
    <property type="match status" value="1"/>
</dbReference>
<feature type="domain" description="Glycosyl hydrolase family 92 N-terminal" evidence="6">
    <location>
        <begin position="31"/>
        <end position="254"/>
    </location>
</feature>
<dbReference type="InterPro" id="IPR014718">
    <property type="entry name" value="GH-type_carb-bd"/>
</dbReference>
<organism evidence="7 8">
    <name type="scientific">Parapedobacter deserti</name>
    <dbReference type="NCBI Taxonomy" id="1912957"/>
    <lineage>
        <taxon>Bacteria</taxon>
        <taxon>Pseudomonadati</taxon>
        <taxon>Bacteroidota</taxon>
        <taxon>Sphingobacteriia</taxon>
        <taxon>Sphingobacteriales</taxon>
        <taxon>Sphingobacteriaceae</taxon>
        <taxon>Parapedobacter</taxon>
    </lineage>
</organism>
<evidence type="ECO:0000256" key="1">
    <source>
        <dbReference type="ARBA" id="ARBA00001913"/>
    </source>
</evidence>
<proteinExistence type="predicted"/>
<evidence type="ECO:0000313" key="7">
    <source>
        <dbReference type="EMBL" id="MFC3199155.1"/>
    </source>
</evidence>
<gene>
    <name evidence="7" type="ORF">ACFOET_16135</name>
</gene>
<dbReference type="InterPro" id="IPR012939">
    <property type="entry name" value="Glyco_hydro_92"/>
</dbReference>
<dbReference type="InterPro" id="IPR005887">
    <property type="entry name" value="GH92_a_mannosidase_put"/>
</dbReference>
<name>A0ABV7JM33_9SPHI</name>
<feature type="domain" description="Glycosyl hydrolase family 92" evidence="5">
    <location>
        <begin position="260"/>
        <end position="740"/>
    </location>
</feature>
<evidence type="ECO:0000313" key="8">
    <source>
        <dbReference type="Proteomes" id="UP001595526"/>
    </source>
</evidence>
<feature type="chain" id="PRO_5046516322" evidence="4">
    <location>
        <begin position="24"/>
        <end position="743"/>
    </location>
</feature>
<accession>A0ABV7JM33</accession>
<protein>
    <submittedName>
        <fullName evidence="7">GH92 family glycosyl hydrolase</fullName>
    </submittedName>
</protein>
<evidence type="ECO:0000256" key="3">
    <source>
        <dbReference type="ARBA" id="ARBA00022837"/>
    </source>
</evidence>
<dbReference type="EMBL" id="JBHRTA010000038">
    <property type="protein sequence ID" value="MFC3199155.1"/>
    <property type="molecule type" value="Genomic_DNA"/>
</dbReference>
<dbReference type="InterPro" id="IPR050883">
    <property type="entry name" value="PNGase"/>
</dbReference>
<dbReference type="PANTHER" id="PTHR12143:SF39">
    <property type="entry name" value="SECRETED PROTEIN"/>
    <property type="match status" value="1"/>
</dbReference>
<dbReference type="GO" id="GO:0016787">
    <property type="term" value="F:hydrolase activity"/>
    <property type="evidence" value="ECO:0007669"/>
    <property type="project" value="UniProtKB-KW"/>
</dbReference>
<dbReference type="RefSeq" id="WP_379024500.1">
    <property type="nucleotide sequence ID" value="NZ_JBHRTA010000038.1"/>
</dbReference>
<evidence type="ECO:0000259" key="5">
    <source>
        <dbReference type="Pfam" id="PF07971"/>
    </source>
</evidence>
<dbReference type="Pfam" id="PF07971">
    <property type="entry name" value="Glyco_hydro_92"/>
    <property type="match status" value="1"/>
</dbReference>
<keyword evidence="8" id="KW-1185">Reference proteome</keyword>
<dbReference type="NCBIfam" id="TIGR01180">
    <property type="entry name" value="aman2_put"/>
    <property type="match status" value="1"/>
</dbReference>
<dbReference type="Pfam" id="PF17678">
    <property type="entry name" value="Glyco_hydro_92N"/>
    <property type="match status" value="1"/>
</dbReference>
<dbReference type="Proteomes" id="UP001595526">
    <property type="component" value="Unassembled WGS sequence"/>
</dbReference>
<sequence>MKSRKGILLQLSLTVAIATSALAQEKRPVDYVDPFIGTSNSRWMLFPGVTMPNGMVKLSPDNQGEGWQGGYEYSIGSIHGFSHLHGWTMGGLITMPANGDLALRPGRPDEPFRGAHAGYHSRFDHKDERAFPGFYEVFLLDPKVKVELTCTNRVGYQRYSLPKDSSNRVIIDLAVPAEYPIRLNDAKITKISDTEICGYSRTTTSGFNDYTLHFVMQFNKPFAEFNRFGDRETGAYVTFPTSKEEVVMLRTGISFVSIDQARYNLEEESRPFGWDFDALVDHNREIWNNLLSRIEVEGDNESDKVKFYTNLYRSFTAKMTMSDANGMYVDACETPQQLGKAGDVMIGGDAYWNSYWNLNLLWTLVSPEIVEQLIGTQLEMFRKTGWLSKGPAGIEYSGIMEGSHQMALMTSAYLKGIIKEDADDSYAAMKKTVTVEPSPTCGGYPGNPLISTYAELGYVPVEKGVVSKTLDYSFDDWCVAQMAHFLGKESDYAFFLERSNNWKHVLDPRTRYVRPKHADGSWLADFDVFSGNHFVEGNSWQYSLYVPHDIPGLIELIGRDEFLKRITHGFKRSEPHKFTAHAFDRTDGGSAEYYINHGNQVNMQAAYLFNYAGAPHLTQYYTRKILDTFYDTSPYVGWNGDEDEGQMGAWFVMSSLGLFEMNGGTSPDLRVDITSPLFKTIKIKLDDNYHQGKAFVIKTYNNSAANVYIQSIKLNGKLMDKNYISFTDISKGGILELHMGAFP</sequence>
<comment type="caution">
    <text evidence="7">The sequence shown here is derived from an EMBL/GenBank/DDBJ whole genome shotgun (WGS) entry which is preliminary data.</text>
</comment>
<dbReference type="Gene3D" id="3.30.2080.10">
    <property type="entry name" value="GH92 mannosidase domain"/>
    <property type="match status" value="1"/>
</dbReference>
<feature type="signal peptide" evidence="4">
    <location>
        <begin position="1"/>
        <end position="23"/>
    </location>
</feature>
<evidence type="ECO:0000256" key="2">
    <source>
        <dbReference type="ARBA" id="ARBA00011245"/>
    </source>
</evidence>
<dbReference type="PANTHER" id="PTHR12143">
    <property type="entry name" value="PEPTIDE N-GLYCANASE PNGASE -RELATED"/>
    <property type="match status" value="1"/>
</dbReference>
<keyword evidence="4" id="KW-0732">Signal</keyword>
<keyword evidence="3" id="KW-0106">Calcium</keyword>
<dbReference type="InterPro" id="IPR008928">
    <property type="entry name" value="6-hairpin_glycosidase_sf"/>
</dbReference>
<evidence type="ECO:0000256" key="4">
    <source>
        <dbReference type="SAM" id="SignalP"/>
    </source>
</evidence>
<comment type="subunit">
    <text evidence="2">Monomer.</text>
</comment>
<dbReference type="SUPFAM" id="SSF48208">
    <property type="entry name" value="Six-hairpin glycosidases"/>
    <property type="match status" value="1"/>
</dbReference>
<reference evidence="8" key="1">
    <citation type="journal article" date="2019" name="Int. J. Syst. Evol. Microbiol.">
        <title>The Global Catalogue of Microorganisms (GCM) 10K type strain sequencing project: providing services to taxonomists for standard genome sequencing and annotation.</title>
        <authorList>
            <consortium name="The Broad Institute Genomics Platform"/>
            <consortium name="The Broad Institute Genome Sequencing Center for Infectious Disease"/>
            <person name="Wu L."/>
            <person name="Ma J."/>
        </authorList>
    </citation>
    <scope>NUCLEOTIDE SEQUENCE [LARGE SCALE GENOMIC DNA]</scope>
    <source>
        <strain evidence="8">KCTC 52416</strain>
    </source>
</reference>
<dbReference type="InterPro" id="IPR041371">
    <property type="entry name" value="GH92_N"/>
</dbReference>
<dbReference type="Gene3D" id="2.70.98.10">
    <property type="match status" value="1"/>
</dbReference>
<evidence type="ECO:0000259" key="6">
    <source>
        <dbReference type="Pfam" id="PF17678"/>
    </source>
</evidence>
<dbReference type="Gene3D" id="1.20.1610.10">
    <property type="entry name" value="alpha-1,2-mannosidases domains"/>
    <property type="match status" value="1"/>
</dbReference>
<comment type="cofactor">
    <cofactor evidence="1">
        <name>Ca(2+)</name>
        <dbReference type="ChEBI" id="CHEBI:29108"/>
    </cofactor>
</comment>